<organism evidence="2 3">
    <name type="scientific">Penicillium cataractarum</name>
    <dbReference type="NCBI Taxonomy" id="2100454"/>
    <lineage>
        <taxon>Eukaryota</taxon>
        <taxon>Fungi</taxon>
        <taxon>Dikarya</taxon>
        <taxon>Ascomycota</taxon>
        <taxon>Pezizomycotina</taxon>
        <taxon>Eurotiomycetes</taxon>
        <taxon>Eurotiomycetidae</taxon>
        <taxon>Eurotiales</taxon>
        <taxon>Aspergillaceae</taxon>
        <taxon>Penicillium</taxon>
    </lineage>
</organism>
<evidence type="ECO:0000313" key="3">
    <source>
        <dbReference type="Proteomes" id="UP001147782"/>
    </source>
</evidence>
<dbReference type="EMBL" id="JAPZBS010000011">
    <property type="protein sequence ID" value="KAJ5354377.1"/>
    <property type="molecule type" value="Genomic_DNA"/>
</dbReference>
<dbReference type="AlphaFoldDB" id="A0A9W9R618"/>
<dbReference type="SUPFAM" id="SSF48452">
    <property type="entry name" value="TPR-like"/>
    <property type="match status" value="2"/>
</dbReference>
<dbReference type="OrthoDB" id="5986190at2759"/>
<evidence type="ECO:0000313" key="2">
    <source>
        <dbReference type="EMBL" id="KAJ5354377.1"/>
    </source>
</evidence>
<feature type="compositionally biased region" description="Low complexity" evidence="1">
    <location>
        <begin position="280"/>
        <end position="292"/>
    </location>
</feature>
<gene>
    <name evidence="2" type="ORF">N7496_012810</name>
</gene>
<proteinExistence type="predicted"/>
<dbReference type="InterPro" id="IPR011990">
    <property type="entry name" value="TPR-like_helical_dom_sf"/>
</dbReference>
<dbReference type="SMART" id="SM00028">
    <property type="entry name" value="TPR"/>
    <property type="match status" value="3"/>
</dbReference>
<dbReference type="PANTHER" id="PTHR46082:SF6">
    <property type="entry name" value="AAA+ ATPASE DOMAIN-CONTAINING PROTEIN-RELATED"/>
    <property type="match status" value="1"/>
</dbReference>
<dbReference type="Gene3D" id="1.25.40.10">
    <property type="entry name" value="Tetratricopeptide repeat domain"/>
    <property type="match status" value="2"/>
</dbReference>
<protein>
    <recommendedName>
        <fullName evidence="4">Kinesin light chain</fullName>
    </recommendedName>
</protein>
<dbReference type="PANTHER" id="PTHR46082">
    <property type="entry name" value="ATP/GTP-BINDING PROTEIN-RELATED"/>
    <property type="match status" value="1"/>
</dbReference>
<dbReference type="GeneID" id="81444902"/>
<accession>A0A9W9R618</accession>
<dbReference type="Proteomes" id="UP001147782">
    <property type="component" value="Unassembled WGS sequence"/>
</dbReference>
<dbReference type="RefSeq" id="XP_056548946.1">
    <property type="nucleotide sequence ID" value="XM_056705723.1"/>
</dbReference>
<name>A0A9W9R618_9EURO</name>
<comment type="caution">
    <text evidence="2">The sequence shown here is derived from an EMBL/GenBank/DDBJ whole genome shotgun (WGS) entry which is preliminary data.</text>
</comment>
<dbReference type="Pfam" id="PF13424">
    <property type="entry name" value="TPR_12"/>
    <property type="match status" value="2"/>
</dbReference>
<evidence type="ECO:0008006" key="4">
    <source>
        <dbReference type="Google" id="ProtNLM"/>
    </source>
</evidence>
<keyword evidence="3" id="KW-1185">Reference proteome</keyword>
<feature type="region of interest" description="Disordered" evidence="1">
    <location>
        <begin position="272"/>
        <end position="292"/>
    </location>
</feature>
<sequence>MPVNSPPVIPSGEETITVELSSDTVSPLAEIDAESDMTKMSEKAKAMEMESRGEYGAAEKTYQQVVEWRRNVQGPEHADTLSTMYRIVLVYDMQHKYREADELYRQILALRETALGPNASPPSLGEGLMLQYKYEAAEKMDRQEIALNRRVFGPEYRYTILIIGNLANVLSILGKFEEAEGSYRQTLELSDRVLGPEHPYTLQILNNLGVSLEMQRKRADAKEIYRDALERNVRKRGYNHPDTYPSLHNLRTVLDEDEDIYIAGRKAGMVPPSGSALAGRTSTTVSVRITRK</sequence>
<reference evidence="2" key="1">
    <citation type="submission" date="2022-11" db="EMBL/GenBank/DDBJ databases">
        <authorList>
            <person name="Petersen C."/>
        </authorList>
    </citation>
    <scope>NUCLEOTIDE SEQUENCE</scope>
    <source>
        <strain evidence="2">IBT 29864</strain>
    </source>
</reference>
<reference evidence="2" key="2">
    <citation type="journal article" date="2023" name="IMA Fungus">
        <title>Comparative genomic study of the Penicillium genus elucidates a diverse pangenome and 15 lateral gene transfer events.</title>
        <authorList>
            <person name="Petersen C."/>
            <person name="Sorensen T."/>
            <person name="Nielsen M.R."/>
            <person name="Sondergaard T.E."/>
            <person name="Sorensen J.L."/>
            <person name="Fitzpatrick D.A."/>
            <person name="Frisvad J.C."/>
            <person name="Nielsen K.L."/>
        </authorList>
    </citation>
    <scope>NUCLEOTIDE SEQUENCE</scope>
    <source>
        <strain evidence="2">IBT 29864</strain>
    </source>
</reference>
<evidence type="ECO:0000256" key="1">
    <source>
        <dbReference type="SAM" id="MobiDB-lite"/>
    </source>
</evidence>
<dbReference type="InterPro" id="IPR053137">
    <property type="entry name" value="NLR-like"/>
</dbReference>
<dbReference type="InterPro" id="IPR019734">
    <property type="entry name" value="TPR_rpt"/>
</dbReference>